<gene>
    <name evidence="3" type="ORF">ACFSCY_26710</name>
</gene>
<name>A0ABW4FTT9_9PSEU</name>
<dbReference type="EMBL" id="JBHUCP010000023">
    <property type="protein sequence ID" value="MFD1533021.1"/>
    <property type="molecule type" value="Genomic_DNA"/>
</dbReference>
<reference evidence="4" key="1">
    <citation type="journal article" date="2019" name="Int. J. Syst. Evol. Microbiol.">
        <title>The Global Catalogue of Microorganisms (GCM) 10K type strain sequencing project: providing services to taxonomists for standard genome sequencing and annotation.</title>
        <authorList>
            <consortium name="The Broad Institute Genomics Platform"/>
            <consortium name="The Broad Institute Genome Sequencing Center for Infectious Disease"/>
            <person name="Wu L."/>
            <person name="Ma J."/>
        </authorList>
    </citation>
    <scope>NUCLEOTIDE SEQUENCE [LARGE SCALE GENOMIC DNA]</scope>
    <source>
        <strain evidence="4">JCM 12165</strain>
    </source>
</reference>
<evidence type="ECO:0000313" key="3">
    <source>
        <dbReference type="EMBL" id="MFD1533021.1"/>
    </source>
</evidence>
<sequence>MGAVSGSPIGPGICRRSLLAALLLVPPALAGCSVGPSAPTAPDPLIALAAAARSDAALAAAAIAADPALVDRVQPLVDARTQHADALDAEVARLDPQRTPAPSAARSPAPAGGPPGLAEVRQAALASGTAAADAALTLPADRVGLVASVAACCTTYGAVLT</sequence>
<proteinExistence type="predicted"/>
<dbReference type="Proteomes" id="UP001597145">
    <property type="component" value="Unassembled WGS sequence"/>
</dbReference>
<feature type="compositionally biased region" description="Low complexity" evidence="1">
    <location>
        <begin position="100"/>
        <end position="110"/>
    </location>
</feature>
<feature type="signal peptide" evidence="2">
    <location>
        <begin position="1"/>
        <end position="30"/>
    </location>
</feature>
<keyword evidence="2" id="KW-0732">Signal</keyword>
<accession>A0ABW4FTT9</accession>
<evidence type="ECO:0008006" key="5">
    <source>
        <dbReference type="Google" id="ProtNLM"/>
    </source>
</evidence>
<evidence type="ECO:0000256" key="1">
    <source>
        <dbReference type="SAM" id="MobiDB-lite"/>
    </source>
</evidence>
<organism evidence="3 4">
    <name type="scientific">Pseudonocardia aurantiaca</name>
    <dbReference type="NCBI Taxonomy" id="75290"/>
    <lineage>
        <taxon>Bacteria</taxon>
        <taxon>Bacillati</taxon>
        <taxon>Actinomycetota</taxon>
        <taxon>Actinomycetes</taxon>
        <taxon>Pseudonocardiales</taxon>
        <taxon>Pseudonocardiaceae</taxon>
        <taxon>Pseudonocardia</taxon>
    </lineage>
</organism>
<feature type="region of interest" description="Disordered" evidence="1">
    <location>
        <begin position="92"/>
        <end position="117"/>
    </location>
</feature>
<comment type="caution">
    <text evidence="3">The sequence shown here is derived from an EMBL/GenBank/DDBJ whole genome shotgun (WGS) entry which is preliminary data.</text>
</comment>
<evidence type="ECO:0000256" key="2">
    <source>
        <dbReference type="SAM" id="SignalP"/>
    </source>
</evidence>
<feature type="chain" id="PRO_5045733052" description="DUF4439 domain-containing protein" evidence="2">
    <location>
        <begin position="31"/>
        <end position="161"/>
    </location>
</feature>
<evidence type="ECO:0000313" key="4">
    <source>
        <dbReference type="Proteomes" id="UP001597145"/>
    </source>
</evidence>
<protein>
    <recommendedName>
        <fullName evidence="5">DUF4439 domain-containing protein</fullName>
    </recommendedName>
</protein>
<keyword evidence="4" id="KW-1185">Reference proteome</keyword>
<dbReference type="RefSeq" id="WP_343983153.1">
    <property type="nucleotide sequence ID" value="NZ_BAAAJG010000016.1"/>
</dbReference>